<evidence type="ECO:0000313" key="1">
    <source>
        <dbReference type="EMBL" id="GFS60634.1"/>
    </source>
</evidence>
<gene>
    <name evidence="1" type="ORF">NPIL_116911</name>
</gene>
<dbReference type="Proteomes" id="UP000887013">
    <property type="component" value="Unassembled WGS sequence"/>
</dbReference>
<organism evidence="1 2">
    <name type="scientific">Nephila pilipes</name>
    <name type="common">Giant wood spider</name>
    <name type="synonym">Nephila maculata</name>
    <dbReference type="NCBI Taxonomy" id="299642"/>
    <lineage>
        <taxon>Eukaryota</taxon>
        <taxon>Metazoa</taxon>
        <taxon>Ecdysozoa</taxon>
        <taxon>Arthropoda</taxon>
        <taxon>Chelicerata</taxon>
        <taxon>Arachnida</taxon>
        <taxon>Araneae</taxon>
        <taxon>Araneomorphae</taxon>
        <taxon>Entelegynae</taxon>
        <taxon>Araneoidea</taxon>
        <taxon>Nephilidae</taxon>
        <taxon>Nephila</taxon>
    </lineage>
</organism>
<sequence>MRRLITKLRDEGKFLPHIGQIVDKPNLSKRVIQKREMCVDTEKLSGSFGPASKKKGVQRKVRSFKSWTWRKWSPLENETSVKKNK</sequence>
<reference evidence="1" key="1">
    <citation type="submission" date="2020-08" db="EMBL/GenBank/DDBJ databases">
        <title>Multicomponent nature underlies the extraordinary mechanical properties of spider dragline silk.</title>
        <authorList>
            <person name="Kono N."/>
            <person name="Nakamura H."/>
            <person name="Mori M."/>
            <person name="Yoshida Y."/>
            <person name="Ohtoshi R."/>
            <person name="Malay A.D."/>
            <person name="Moran D.A.P."/>
            <person name="Tomita M."/>
            <person name="Numata K."/>
            <person name="Arakawa K."/>
        </authorList>
    </citation>
    <scope>NUCLEOTIDE SEQUENCE</scope>
</reference>
<dbReference type="EMBL" id="BMAW01047403">
    <property type="protein sequence ID" value="GFS60634.1"/>
    <property type="molecule type" value="Genomic_DNA"/>
</dbReference>
<comment type="caution">
    <text evidence="1">The sequence shown here is derived from an EMBL/GenBank/DDBJ whole genome shotgun (WGS) entry which is preliminary data.</text>
</comment>
<evidence type="ECO:0000313" key="2">
    <source>
        <dbReference type="Proteomes" id="UP000887013"/>
    </source>
</evidence>
<dbReference type="AlphaFoldDB" id="A0A8X6KMU8"/>
<protein>
    <submittedName>
        <fullName evidence="1">Uncharacterized protein</fullName>
    </submittedName>
</protein>
<accession>A0A8X6KMU8</accession>
<proteinExistence type="predicted"/>
<name>A0A8X6KMU8_NEPPI</name>
<keyword evidence="2" id="KW-1185">Reference proteome</keyword>